<feature type="compositionally biased region" description="Low complexity" evidence="6">
    <location>
        <begin position="1"/>
        <end position="12"/>
    </location>
</feature>
<dbReference type="InterPro" id="IPR035979">
    <property type="entry name" value="RBD_domain_sf"/>
</dbReference>
<accession>A0A814D149</accession>
<keyword evidence="3 5" id="KW-0694">RNA-binding</keyword>
<feature type="region of interest" description="Disordered" evidence="6">
    <location>
        <begin position="461"/>
        <end position="549"/>
    </location>
</feature>
<feature type="region of interest" description="Disordered" evidence="6">
    <location>
        <begin position="730"/>
        <end position="751"/>
    </location>
</feature>
<dbReference type="EMBL" id="CAJNOJ010000046">
    <property type="protein sequence ID" value="CAF0950806.1"/>
    <property type="molecule type" value="Genomic_DNA"/>
</dbReference>
<dbReference type="GO" id="GO:0005096">
    <property type="term" value="F:GTPase activator activity"/>
    <property type="evidence" value="ECO:0007669"/>
    <property type="project" value="UniProtKB-KW"/>
</dbReference>
<dbReference type="Pfam" id="PF00620">
    <property type="entry name" value="RhoGAP"/>
    <property type="match status" value="1"/>
</dbReference>
<dbReference type="Gene3D" id="1.10.555.10">
    <property type="entry name" value="Rho GTPase activation protein"/>
    <property type="match status" value="1"/>
</dbReference>
<evidence type="ECO:0000256" key="1">
    <source>
        <dbReference type="ARBA" id="ARBA00004123"/>
    </source>
</evidence>
<dbReference type="SMART" id="SM00324">
    <property type="entry name" value="RhoGAP"/>
    <property type="match status" value="1"/>
</dbReference>
<keyword evidence="4" id="KW-0539">Nucleus</keyword>
<dbReference type="PANTHER" id="PTHR15228">
    <property type="entry name" value="SPERMATHECAL PHYSIOLOGY VARIANT"/>
    <property type="match status" value="1"/>
</dbReference>
<evidence type="ECO:0000256" key="4">
    <source>
        <dbReference type="ARBA" id="ARBA00023242"/>
    </source>
</evidence>
<comment type="caution">
    <text evidence="10">The sequence shown here is derived from an EMBL/GenBank/DDBJ whole genome shotgun (WGS) entry which is preliminary data.</text>
</comment>
<dbReference type="Pfam" id="PF24235">
    <property type="entry name" value="RHG29_45_N"/>
    <property type="match status" value="1"/>
</dbReference>
<reference evidence="10" key="1">
    <citation type="submission" date="2021-02" db="EMBL/GenBank/DDBJ databases">
        <authorList>
            <person name="Nowell W R."/>
        </authorList>
    </citation>
    <scope>NUCLEOTIDE SEQUENCE</scope>
</reference>
<feature type="region of interest" description="Disordered" evidence="6">
    <location>
        <begin position="1142"/>
        <end position="1161"/>
    </location>
</feature>
<dbReference type="InterPro" id="IPR016194">
    <property type="entry name" value="SPOC-like_C_dom_sf"/>
</dbReference>
<dbReference type="Proteomes" id="UP000663852">
    <property type="component" value="Unassembled WGS sequence"/>
</dbReference>
<dbReference type="OrthoDB" id="79452at2759"/>
<dbReference type="Pfam" id="PF00076">
    <property type="entry name" value="RRM_1"/>
    <property type="match status" value="2"/>
</dbReference>
<evidence type="ECO:0000313" key="11">
    <source>
        <dbReference type="Proteomes" id="UP000663852"/>
    </source>
</evidence>
<dbReference type="GO" id="GO:0007165">
    <property type="term" value="P:signal transduction"/>
    <property type="evidence" value="ECO:0007669"/>
    <property type="project" value="InterPro"/>
</dbReference>
<dbReference type="SMART" id="SM00360">
    <property type="entry name" value="RRM"/>
    <property type="match status" value="3"/>
</dbReference>
<dbReference type="SUPFAM" id="SSF48350">
    <property type="entry name" value="GTPase activation domain, GAP"/>
    <property type="match status" value="1"/>
</dbReference>
<protein>
    <submittedName>
        <fullName evidence="10">Uncharacterized protein</fullName>
    </submittedName>
</protein>
<evidence type="ECO:0000256" key="5">
    <source>
        <dbReference type="PROSITE-ProRule" id="PRU00176"/>
    </source>
</evidence>
<proteinExistence type="predicted"/>
<dbReference type="InterPro" id="IPR008936">
    <property type="entry name" value="Rho_GTPase_activation_prot"/>
</dbReference>
<evidence type="ECO:0000256" key="2">
    <source>
        <dbReference type="ARBA" id="ARBA00022468"/>
    </source>
</evidence>
<feature type="domain" description="Rho-GAP" evidence="8">
    <location>
        <begin position="1247"/>
        <end position="1461"/>
    </location>
</feature>
<evidence type="ECO:0000313" key="10">
    <source>
        <dbReference type="EMBL" id="CAF0950806.1"/>
    </source>
</evidence>
<feature type="region of interest" description="Disordered" evidence="6">
    <location>
        <begin position="1"/>
        <end position="41"/>
    </location>
</feature>
<evidence type="ECO:0000259" key="8">
    <source>
        <dbReference type="PROSITE" id="PS50238"/>
    </source>
</evidence>
<feature type="compositionally biased region" description="Polar residues" evidence="6">
    <location>
        <begin position="683"/>
        <end position="696"/>
    </location>
</feature>
<feature type="domain" description="RRM" evidence="7">
    <location>
        <begin position="360"/>
        <end position="433"/>
    </location>
</feature>
<feature type="region of interest" description="Disordered" evidence="6">
    <location>
        <begin position="668"/>
        <end position="696"/>
    </location>
</feature>
<feature type="compositionally biased region" description="Basic and acidic residues" evidence="6">
    <location>
        <begin position="216"/>
        <end position="225"/>
    </location>
</feature>
<evidence type="ECO:0000259" key="9">
    <source>
        <dbReference type="PROSITE" id="PS50917"/>
    </source>
</evidence>
<feature type="compositionally biased region" description="Low complexity" evidence="6">
    <location>
        <begin position="1143"/>
        <end position="1161"/>
    </location>
</feature>
<dbReference type="Gene3D" id="3.30.70.330">
    <property type="match status" value="3"/>
</dbReference>
<feature type="compositionally biased region" description="Low complexity" evidence="6">
    <location>
        <begin position="668"/>
        <end position="682"/>
    </location>
</feature>
<evidence type="ECO:0000256" key="6">
    <source>
        <dbReference type="SAM" id="MobiDB-lite"/>
    </source>
</evidence>
<dbReference type="PROSITE" id="PS50102">
    <property type="entry name" value="RRM"/>
    <property type="match status" value="2"/>
</dbReference>
<dbReference type="SUPFAM" id="SSF54928">
    <property type="entry name" value="RNA-binding domain, RBD"/>
    <property type="match status" value="2"/>
</dbReference>
<dbReference type="PANTHER" id="PTHR15228:SF25">
    <property type="entry name" value="F-BAR DOMAIN-CONTAINING PROTEIN"/>
    <property type="match status" value="1"/>
</dbReference>
<feature type="domain" description="SPOC" evidence="9">
    <location>
        <begin position="586"/>
        <end position="845"/>
    </location>
</feature>
<feature type="compositionally biased region" description="Low complexity" evidence="6">
    <location>
        <begin position="472"/>
        <end position="494"/>
    </location>
</feature>
<dbReference type="InterPro" id="IPR000198">
    <property type="entry name" value="RhoGAP_dom"/>
</dbReference>
<dbReference type="GO" id="GO:0003723">
    <property type="term" value="F:RNA binding"/>
    <property type="evidence" value="ECO:0007669"/>
    <property type="project" value="UniProtKB-UniRule"/>
</dbReference>
<dbReference type="InterPro" id="IPR010912">
    <property type="entry name" value="SPOC_met"/>
</dbReference>
<dbReference type="SUPFAM" id="SSF100939">
    <property type="entry name" value="SPOC domain-like"/>
    <property type="match status" value="2"/>
</dbReference>
<dbReference type="CDD" id="cd00590">
    <property type="entry name" value="RRM_SF"/>
    <property type="match status" value="1"/>
</dbReference>
<feature type="region of interest" description="Disordered" evidence="6">
    <location>
        <begin position="156"/>
        <end position="280"/>
    </location>
</feature>
<evidence type="ECO:0000259" key="7">
    <source>
        <dbReference type="PROSITE" id="PS50102"/>
    </source>
</evidence>
<dbReference type="PROSITE" id="PS50917">
    <property type="entry name" value="SPOC"/>
    <property type="match status" value="1"/>
</dbReference>
<dbReference type="InterPro" id="IPR057028">
    <property type="entry name" value="RHG29_45_N"/>
</dbReference>
<gene>
    <name evidence="10" type="ORF">EDS130_LOCUS12326</name>
</gene>
<dbReference type="InterPro" id="IPR027267">
    <property type="entry name" value="AH/BAR_dom_sf"/>
</dbReference>
<organism evidence="10 11">
    <name type="scientific">Adineta ricciae</name>
    <name type="common">Rotifer</name>
    <dbReference type="NCBI Taxonomy" id="249248"/>
    <lineage>
        <taxon>Eukaryota</taxon>
        <taxon>Metazoa</taxon>
        <taxon>Spiralia</taxon>
        <taxon>Gnathifera</taxon>
        <taxon>Rotifera</taxon>
        <taxon>Eurotatoria</taxon>
        <taxon>Bdelloidea</taxon>
        <taxon>Adinetida</taxon>
        <taxon>Adinetidae</taxon>
        <taxon>Adineta</taxon>
    </lineage>
</organism>
<dbReference type="InterPro" id="IPR000504">
    <property type="entry name" value="RRM_dom"/>
</dbReference>
<feature type="domain" description="RRM" evidence="7">
    <location>
        <begin position="279"/>
        <end position="356"/>
    </location>
</feature>
<dbReference type="GO" id="GO:0051056">
    <property type="term" value="P:regulation of small GTPase mediated signal transduction"/>
    <property type="evidence" value="ECO:0007669"/>
    <property type="project" value="UniProtKB-ARBA"/>
</dbReference>
<feature type="region of interest" description="Disordered" evidence="6">
    <location>
        <begin position="1102"/>
        <end position="1124"/>
    </location>
</feature>
<comment type="subcellular location">
    <subcellularLocation>
        <location evidence="1">Nucleus</location>
    </subcellularLocation>
</comment>
<dbReference type="InterPro" id="IPR051025">
    <property type="entry name" value="RhoGAP"/>
</dbReference>
<dbReference type="GO" id="GO:0005634">
    <property type="term" value="C:nucleus"/>
    <property type="evidence" value="ECO:0007669"/>
    <property type="project" value="UniProtKB-SubCell"/>
</dbReference>
<dbReference type="Gene3D" id="1.20.1270.60">
    <property type="entry name" value="Arfaptin homology (AH) domain/BAR domain"/>
    <property type="match status" value="1"/>
</dbReference>
<evidence type="ECO:0000256" key="3">
    <source>
        <dbReference type="ARBA" id="ARBA00022884"/>
    </source>
</evidence>
<feature type="compositionally biased region" description="Low complexity" evidence="6">
    <location>
        <begin position="186"/>
        <end position="195"/>
    </location>
</feature>
<feature type="compositionally biased region" description="Low complexity" evidence="6">
    <location>
        <begin position="1113"/>
        <end position="1122"/>
    </location>
</feature>
<name>A0A814D149_ADIRI</name>
<keyword evidence="2" id="KW-0343">GTPase activation</keyword>
<sequence length="1465" mass="165381">MLSPPSSSYRSNSSRRRRSSRSPFDPMSLSKRSKPSNLPDYYESQRHQHVDPCGYTSICVKQINSKISDSRVRELCDKKFSKYGSHTVKIFHKPNERVVFVNFTNATDARRARQSEAEHTWDGKEVFLEPVFYRKTIPSNTPIGPGLLHKRFIADQRSTHRSARRSPSPPINFPNHFYRQTSLQYPRPISSSSPPRSRPSRLLRRNFPSYLPLPPDLKDYIEKKPNRSHRCSPPSSDRHRPSSKQSSRQQRSRSPANRRSPSHRANSDHEPAIQQDPSRTLIVENLERNISESELEQIFSRYGTIDDICIKNSPSSSKRAAAIITFETMEMAYRARQAMDGQSVGETVSKIGYGRTGPSRHLWIGNLSKHAKRRDLEHAFSRYGPIEKFHCSFGNSSAIVTYVDVEDAIKARTKLSGAIQVTGGQIISDHCDPSTLSREGFHIDYYDRSAVVRRFISQLAQNSSNRRESRSSSKSSSHKSSSTSRSSSRSRSQSNHPEPVEQTEDIAIENVKTETHSRSPTPSIANPIKQRRSTDGSQTPSLADMSPVAGRTFHGPLGSYLSATHTADITSVNSLMVLCEQLNSSATQNNTALSTVYPVQFILKSHAYDARMHFLAGSSTLASILLGQPGDLVAAKTELRIMQRLRLEQHKLEDLEKKLRANVTAALTTASNNTNSNATNQTPNDSTSLASRKQSTLPNQTRFSILIATPKIYTQDTTAKPRLEHDTNGHIKHEKASPSHLPSNGNDEPVRIKEETIEKTTDEDEPLLSRLISYLAEKEAAGVISVPFYPTYHYDYNHSSRQETAVLHIFPPCQFTKKILKLICPSITFSDEMDENDILIDLETFNDAMVHFKEAVDGKDLERMPIIFNQLLTILKHIIETYRLIDSIDVLEYATKLIHLLQEIHSSNSTDYNPEPFSQAIDQLALCLSARITNRFILPPSPVNSDVTETNDKSTDAPNRESDVLLDILMKRNDGVDIAHDHAKYLSKYMFSLVHYVQERSVEELNHVDRTTKILNHSSLSSFLTTYRYLPGVNLMLKQLKKDNEHYSRIQSTWMVLQTHEFVGKLDSWRTYHDSVRKTVKIQWDKCYKRCQQASQAVEDARSNSKSVIHLPTSSSSSSTSSDPINTSVNLSISLPHTALQRTASSPPTIHTSPTPLTLPTTNETNLQAIVNDLELKQKELQLTKHETLTMLNKLIANTENVITESLNTYFRLTDFLSNVSSTYVPRSKADLISSYSSYIQSLPPCATQEETVSTKDNSIRQIPNIIQLCCQCIEQLEGHKIKGIYRLSGVKSKVDYLCRQFVQGVELHESDLINNYSAIVLANAVKKYLRELPVPLLLIVDSSDSSHALQTELMHIGKEICVSSNQVSPRINDRLRQILEQRVSCHARQALCHLLQHLHLISLSEQENQMSAANLGIVFGPTLFKSQQRTEDDTTLSTLLEAPYQAKLIEYLIVNVNDLFISEI</sequence>
<dbReference type="PROSITE" id="PS50238">
    <property type="entry name" value="RHOGAP"/>
    <property type="match status" value="1"/>
</dbReference>
<dbReference type="InterPro" id="IPR012677">
    <property type="entry name" value="Nucleotide-bd_a/b_plait_sf"/>
</dbReference>
<feature type="compositionally biased region" description="Low complexity" evidence="6">
    <location>
        <begin position="243"/>
        <end position="259"/>
    </location>
</feature>
<dbReference type="Gene3D" id="2.40.290.10">
    <property type="match status" value="1"/>
</dbReference>